<dbReference type="SMART" id="SM00248">
    <property type="entry name" value="ANK"/>
    <property type="match status" value="3"/>
</dbReference>
<keyword evidence="1" id="KW-0677">Repeat</keyword>
<dbReference type="InterPro" id="IPR036770">
    <property type="entry name" value="Ankyrin_rpt-contain_sf"/>
</dbReference>
<evidence type="ECO:0000256" key="2">
    <source>
        <dbReference type="ARBA" id="ARBA00023043"/>
    </source>
</evidence>
<organism evidence="4 5">
    <name type="scientific">Apiosordaria backusii</name>
    <dbReference type="NCBI Taxonomy" id="314023"/>
    <lineage>
        <taxon>Eukaryota</taxon>
        <taxon>Fungi</taxon>
        <taxon>Dikarya</taxon>
        <taxon>Ascomycota</taxon>
        <taxon>Pezizomycotina</taxon>
        <taxon>Sordariomycetes</taxon>
        <taxon>Sordariomycetidae</taxon>
        <taxon>Sordariales</taxon>
        <taxon>Lasiosphaeriaceae</taxon>
        <taxon>Apiosordaria</taxon>
    </lineage>
</organism>
<dbReference type="AlphaFoldDB" id="A0AA40DHM8"/>
<feature type="repeat" description="ANK" evidence="3">
    <location>
        <begin position="131"/>
        <end position="163"/>
    </location>
</feature>
<evidence type="ECO:0000256" key="1">
    <source>
        <dbReference type="ARBA" id="ARBA00022737"/>
    </source>
</evidence>
<proteinExistence type="predicted"/>
<evidence type="ECO:0000256" key="3">
    <source>
        <dbReference type="PROSITE-ProRule" id="PRU00023"/>
    </source>
</evidence>
<dbReference type="Pfam" id="PF12796">
    <property type="entry name" value="Ank_2"/>
    <property type="match status" value="1"/>
</dbReference>
<dbReference type="Gene3D" id="1.25.40.20">
    <property type="entry name" value="Ankyrin repeat-containing domain"/>
    <property type="match status" value="2"/>
</dbReference>
<dbReference type="PROSITE" id="PS50297">
    <property type="entry name" value="ANK_REP_REGION"/>
    <property type="match status" value="2"/>
</dbReference>
<sequence length="267" mass="29464">MEPASAIGLDVKKASSEQANFSKHASALVAMLTGLKCLVEEVEQTDPWFMTLKGLDVKGGVLSLLREEMGELASKLDAVAKGGLKGKLIWKWDKNEMHGLMGRIERCKGIVSVALLGDHSDHFDERWSEVGGLTALHQAATLLLDDTVHVLLQVGAKVESRDSLGNTPLYKVATAFRCTGFTTSHRWRSRAERIIDFLLASGADINTRCGEKQATVLHHAAWLGDVTMVRYLLSKGARTYVTDKEGRTALDWAKDNKREAMIYLLTR</sequence>
<evidence type="ECO:0000313" key="5">
    <source>
        <dbReference type="Proteomes" id="UP001172159"/>
    </source>
</evidence>
<keyword evidence="2 3" id="KW-0040">ANK repeat</keyword>
<protein>
    <submittedName>
        <fullName evidence="4">Ankyrin repeat-containing domain protein</fullName>
    </submittedName>
</protein>
<name>A0AA40DHM8_9PEZI</name>
<gene>
    <name evidence="4" type="ORF">B0T21DRAFT_417278</name>
</gene>
<comment type="caution">
    <text evidence="4">The sequence shown here is derived from an EMBL/GenBank/DDBJ whole genome shotgun (WGS) entry which is preliminary data.</text>
</comment>
<accession>A0AA40DHM8</accession>
<dbReference type="PANTHER" id="PTHR24171">
    <property type="entry name" value="ANKYRIN REPEAT DOMAIN-CONTAINING PROTEIN 39-RELATED"/>
    <property type="match status" value="1"/>
</dbReference>
<evidence type="ECO:0000313" key="4">
    <source>
        <dbReference type="EMBL" id="KAK0701182.1"/>
    </source>
</evidence>
<dbReference type="PANTHER" id="PTHR24171:SF9">
    <property type="entry name" value="ANKYRIN REPEAT DOMAIN-CONTAINING PROTEIN 39"/>
    <property type="match status" value="1"/>
</dbReference>
<dbReference type="SUPFAM" id="SSF48403">
    <property type="entry name" value="Ankyrin repeat"/>
    <property type="match status" value="1"/>
</dbReference>
<dbReference type="EMBL" id="JAUKTV010000031">
    <property type="protein sequence ID" value="KAK0701182.1"/>
    <property type="molecule type" value="Genomic_DNA"/>
</dbReference>
<dbReference type="InterPro" id="IPR002110">
    <property type="entry name" value="Ankyrin_rpt"/>
</dbReference>
<reference evidence="4" key="1">
    <citation type="submission" date="2023-06" db="EMBL/GenBank/DDBJ databases">
        <title>Genome-scale phylogeny and comparative genomics of the fungal order Sordariales.</title>
        <authorList>
            <consortium name="Lawrence Berkeley National Laboratory"/>
            <person name="Hensen N."/>
            <person name="Bonometti L."/>
            <person name="Westerberg I."/>
            <person name="Brannstrom I.O."/>
            <person name="Guillou S."/>
            <person name="Cros-Aarteil S."/>
            <person name="Calhoun S."/>
            <person name="Haridas S."/>
            <person name="Kuo A."/>
            <person name="Mondo S."/>
            <person name="Pangilinan J."/>
            <person name="Riley R."/>
            <person name="Labutti K."/>
            <person name="Andreopoulos B."/>
            <person name="Lipzen A."/>
            <person name="Chen C."/>
            <person name="Yanf M."/>
            <person name="Daum C."/>
            <person name="Ng V."/>
            <person name="Clum A."/>
            <person name="Steindorff A."/>
            <person name="Ohm R."/>
            <person name="Martin F."/>
            <person name="Silar P."/>
            <person name="Natvig D."/>
            <person name="Lalanne C."/>
            <person name="Gautier V."/>
            <person name="Ament-Velasquez S.L."/>
            <person name="Kruys A."/>
            <person name="Hutchinson M.I."/>
            <person name="Powell A.J."/>
            <person name="Barry K."/>
            <person name="Miller A.N."/>
            <person name="Grigoriev I.V."/>
            <person name="Debuchy R."/>
            <person name="Gladieux P."/>
            <person name="Thoren M.H."/>
            <person name="Johannesson H."/>
        </authorList>
    </citation>
    <scope>NUCLEOTIDE SEQUENCE</scope>
    <source>
        <strain evidence="4">CBS 540.89</strain>
    </source>
</reference>
<keyword evidence="5" id="KW-1185">Reference proteome</keyword>
<dbReference type="PROSITE" id="PS50088">
    <property type="entry name" value="ANK_REPEAT"/>
    <property type="match status" value="2"/>
</dbReference>
<feature type="repeat" description="ANK" evidence="3">
    <location>
        <begin position="212"/>
        <end position="244"/>
    </location>
</feature>
<dbReference type="Proteomes" id="UP001172159">
    <property type="component" value="Unassembled WGS sequence"/>
</dbReference>